<dbReference type="InterPro" id="IPR045155">
    <property type="entry name" value="Beta-lactam_cat"/>
</dbReference>
<organism evidence="2 3">
    <name type="scientific">Chitinophaga parva</name>
    <dbReference type="NCBI Taxonomy" id="2169414"/>
    <lineage>
        <taxon>Bacteria</taxon>
        <taxon>Pseudomonadati</taxon>
        <taxon>Bacteroidota</taxon>
        <taxon>Chitinophagia</taxon>
        <taxon>Chitinophagales</taxon>
        <taxon>Chitinophagaceae</taxon>
        <taxon>Chitinophaga</taxon>
    </lineage>
</organism>
<dbReference type="GO" id="GO:0030655">
    <property type="term" value="P:beta-lactam antibiotic catabolic process"/>
    <property type="evidence" value="ECO:0007669"/>
    <property type="project" value="InterPro"/>
</dbReference>
<proteinExistence type="predicted"/>
<keyword evidence="3" id="KW-1185">Reference proteome</keyword>
<reference evidence="2 3" key="1">
    <citation type="submission" date="2018-04" db="EMBL/GenBank/DDBJ databases">
        <title>Chitinophaga fuyangensis sp. nov., isolated from soil in a chemical factory.</title>
        <authorList>
            <person name="Chen K."/>
        </authorList>
    </citation>
    <scope>NUCLEOTIDE SEQUENCE [LARGE SCALE GENOMIC DNA]</scope>
    <source>
        <strain evidence="2 3">LY-1</strain>
    </source>
</reference>
<dbReference type="SUPFAM" id="SSF56601">
    <property type="entry name" value="beta-lactamase/transpeptidase-like"/>
    <property type="match status" value="1"/>
</dbReference>
<dbReference type="AlphaFoldDB" id="A0A2T7BBF1"/>
<name>A0A2T7BBF1_9BACT</name>
<gene>
    <name evidence="2" type="ORF">DCC81_24235</name>
</gene>
<dbReference type="Pfam" id="PF13354">
    <property type="entry name" value="Beta-lactamase2"/>
    <property type="match status" value="1"/>
</dbReference>
<sequence length="384" mass="43337">MRSGKGPATDPWFQDFLHTSRPLNAVLQPLNTGPVQVVYTRIDRDARNVAYFHDFYYQVDAERYFYPASTVKLPMAAAALEKINLLGLPRLTVNTPYYTTAMPLDTGYQAGQASSVATDIEKMLTLSSNTAFNRLYQFTGPCTLQAMLGAKGYADADIRHQLGFSDIGTGHPDTAPCRFVEGDTVIYEQPGAHCHLAAAPPRHDHAGTAFLDGQGRLHRQPMNFSFRNRLPLLNLHKILQSIIFPECVTFEQGFRLTDTDRRLLLRSLGQWPRQMENLPAHADYPDHYAKFLLPDVPGVRCFNKAGWAFGFLTDTAYFADPVRGIEFCLSATVAFHDGTPLQANMPEQEQAGKQWLKALGTAVYEYELHRPKKYYPDLQRYTEY</sequence>
<dbReference type="Proteomes" id="UP000244450">
    <property type="component" value="Unassembled WGS sequence"/>
</dbReference>
<dbReference type="EMBL" id="QCYK01000004">
    <property type="protein sequence ID" value="PUZ21703.1"/>
    <property type="molecule type" value="Genomic_DNA"/>
</dbReference>
<evidence type="ECO:0000259" key="1">
    <source>
        <dbReference type="Pfam" id="PF13354"/>
    </source>
</evidence>
<protein>
    <recommendedName>
        <fullName evidence="1">Beta-lactamase class A catalytic domain-containing protein</fullName>
    </recommendedName>
</protein>
<feature type="domain" description="Beta-lactamase class A catalytic" evidence="1">
    <location>
        <begin position="57"/>
        <end position="330"/>
    </location>
</feature>
<dbReference type="GO" id="GO:0008800">
    <property type="term" value="F:beta-lactamase activity"/>
    <property type="evidence" value="ECO:0007669"/>
    <property type="project" value="InterPro"/>
</dbReference>
<accession>A0A2T7BBF1</accession>
<evidence type="ECO:0000313" key="2">
    <source>
        <dbReference type="EMBL" id="PUZ21703.1"/>
    </source>
</evidence>
<comment type="caution">
    <text evidence="2">The sequence shown here is derived from an EMBL/GenBank/DDBJ whole genome shotgun (WGS) entry which is preliminary data.</text>
</comment>
<evidence type="ECO:0000313" key="3">
    <source>
        <dbReference type="Proteomes" id="UP000244450"/>
    </source>
</evidence>
<dbReference type="Gene3D" id="3.40.710.10">
    <property type="entry name" value="DD-peptidase/beta-lactamase superfamily"/>
    <property type="match status" value="1"/>
</dbReference>
<dbReference type="InterPro" id="IPR012338">
    <property type="entry name" value="Beta-lactam/transpept-like"/>
</dbReference>
<dbReference type="OrthoDB" id="1884322at2"/>